<keyword evidence="5" id="KW-0547">Nucleotide-binding</keyword>
<dbReference type="PATRIC" id="fig|229921.5.peg.1797"/>
<dbReference type="HAMAP" id="MF_00060">
    <property type="entry name" value="SurE"/>
    <property type="match status" value="1"/>
</dbReference>
<evidence type="ECO:0000256" key="5">
    <source>
        <dbReference type="HAMAP-Rule" id="MF_00060"/>
    </source>
</evidence>
<dbReference type="GO" id="GO:0000166">
    <property type="term" value="F:nucleotide binding"/>
    <property type="evidence" value="ECO:0007669"/>
    <property type="project" value="UniProtKB-KW"/>
</dbReference>
<evidence type="ECO:0000256" key="4">
    <source>
        <dbReference type="ARBA" id="ARBA00022801"/>
    </source>
</evidence>
<dbReference type="PANTHER" id="PTHR30457">
    <property type="entry name" value="5'-NUCLEOTIDASE SURE"/>
    <property type="match status" value="1"/>
</dbReference>
<feature type="domain" description="Survival protein SurE-like phosphatase/nucleotidase" evidence="6">
    <location>
        <begin position="9"/>
        <end position="204"/>
    </location>
</feature>
<dbReference type="Proteomes" id="UP000050501">
    <property type="component" value="Unassembled WGS sequence"/>
</dbReference>
<evidence type="ECO:0000313" key="8">
    <source>
        <dbReference type="EMBL" id="KPL82217.1"/>
    </source>
</evidence>
<dbReference type="Gene3D" id="3.40.1210.10">
    <property type="entry name" value="Survival protein SurE-like phosphatase/nucleotidase"/>
    <property type="match status" value="1"/>
</dbReference>
<comment type="function">
    <text evidence="5">Nucleotidase that shows phosphatase activity on nucleoside 5'-monophosphates.</text>
</comment>
<dbReference type="PANTHER" id="PTHR30457:SF0">
    <property type="entry name" value="PHOSPHATASE, PUTATIVE (AFU_ORTHOLOGUE AFUA_4G01070)-RELATED"/>
    <property type="match status" value="1"/>
</dbReference>
<dbReference type="InterPro" id="IPR036523">
    <property type="entry name" value="SurE-like_sf"/>
</dbReference>
<accession>A0A0M8JPY3</accession>
<reference evidence="8 9" key="2">
    <citation type="submission" date="2015-07" db="EMBL/GenBank/DDBJ databases">
        <title>Genome sequence of Levilinea saccharolytica DSM 16555.</title>
        <authorList>
            <person name="Hemp J."/>
            <person name="Ward L.M."/>
            <person name="Pace L.A."/>
            <person name="Fischer W.W."/>
        </authorList>
    </citation>
    <scope>NUCLEOTIDE SEQUENCE [LARGE SCALE GENOMIC DNA]</scope>
    <source>
        <strain evidence="8 9">KIBI-1</strain>
    </source>
</reference>
<keyword evidence="4 5" id="KW-0378">Hydrolase</keyword>
<gene>
    <name evidence="5" type="primary">surE</name>
    <name evidence="8" type="ORF">ADN01_08900</name>
    <name evidence="7" type="ORF">LSAC_03374</name>
</gene>
<comment type="subcellular location">
    <subcellularLocation>
        <location evidence="5">Cytoplasm</location>
    </subcellularLocation>
</comment>
<name>A0A0M8JPY3_9CHLR</name>
<dbReference type="EMBL" id="LGCM01000034">
    <property type="protein sequence ID" value="KPL82217.1"/>
    <property type="molecule type" value="Genomic_DNA"/>
</dbReference>
<reference evidence="7" key="1">
    <citation type="journal article" date="2015" name="Genome Announc.">
        <title>Draft Genome Sequences of Anaerolinea thermolimosa IMO-1, Bellilinea caldifistulae GOMI-1, Leptolinea tardivitalis YMTK-2, Levilinea saccharolytica KIBI-1, Longilinea arvoryzae KOME-1, Previously Described as Members of the Class Anaerolineae (Chloroflexi).</title>
        <authorList>
            <person name="Matsuura N."/>
            <person name="Tourlousse M.D."/>
            <person name="Ohashi A."/>
            <person name="Hugenholtz P."/>
            <person name="Sekiguchi Y."/>
        </authorList>
    </citation>
    <scope>NUCLEOTIDE SEQUENCE</scope>
    <source>
        <strain evidence="7">KIBI-1</strain>
    </source>
</reference>
<dbReference type="AlphaFoldDB" id="A0A0M8JPY3"/>
<keyword evidence="5" id="KW-0963">Cytoplasm</keyword>
<dbReference type="STRING" id="229921.ADN01_08900"/>
<comment type="cofactor">
    <cofactor evidence="5">
        <name>a divalent metal cation</name>
        <dbReference type="ChEBI" id="CHEBI:60240"/>
    </cofactor>
    <text evidence="5">Binds 1 divalent metal cation per subunit.</text>
</comment>
<organism evidence="7">
    <name type="scientific">Levilinea saccharolytica</name>
    <dbReference type="NCBI Taxonomy" id="229921"/>
    <lineage>
        <taxon>Bacteria</taxon>
        <taxon>Bacillati</taxon>
        <taxon>Chloroflexota</taxon>
        <taxon>Anaerolineae</taxon>
        <taxon>Anaerolineales</taxon>
        <taxon>Anaerolineaceae</taxon>
        <taxon>Levilinea</taxon>
    </lineage>
</organism>
<evidence type="ECO:0000313" key="7">
    <source>
        <dbReference type="EMBL" id="GAP19471.1"/>
    </source>
</evidence>
<dbReference type="Pfam" id="PF01975">
    <property type="entry name" value="SurE"/>
    <property type="match status" value="1"/>
</dbReference>
<dbReference type="NCBIfam" id="TIGR00087">
    <property type="entry name" value="surE"/>
    <property type="match status" value="1"/>
</dbReference>
<evidence type="ECO:0000313" key="9">
    <source>
        <dbReference type="Proteomes" id="UP000050501"/>
    </source>
</evidence>
<evidence type="ECO:0000256" key="2">
    <source>
        <dbReference type="ARBA" id="ARBA00011062"/>
    </source>
</evidence>
<feature type="binding site" evidence="5">
    <location>
        <position position="45"/>
    </location>
    <ligand>
        <name>a divalent metal cation</name>
        <dbReference type="ChEBI" id="CHEBI:60240"/>
    </ligand>
</feature>
<dbReference type="GO" id="GO:0005737">
    <property type="term" value="C:cytoplasm"/>
    <property type="evidence" value="ECO:0007669"/>
    <property type="project" value="UniProtKB-SubCell"/>
</dbReference>
<protein>
    <recommendedName>
        <fullName evidence="5">5'-nucleotidase SurE</fullName>
        <ecNumber evidence="5">3.1.3.5</ecNumber>
    </recommendedName>
    <alternativeName>
        <fullName evidence="5">Nucleoside 5'-monophosphate phosphohydrolase</fullName>
    </alternativeName>
</protein>
<dbReference type="EC" id="3.1.3.5" evidence="5"/>
<dbReference type="InterPro" id="IPR002828">
    <property type="entry name" value="SurE-like_Pase/nucleotidase"/>
</dbReference>
<dbReference type="RefSeq" id="WP_062419747.1">
    <property type="nucleotide sequence ID" value="NZ_BBXZ01000179.1"/>
</dbReference>
<evidence type="ECO:0000259" key="6">
    <source>
        <dbReference type="Pfam" id="PF01975"/>
    </source>
</evidence>
<dbReference type="GO" id="GO:0046872">
    <property type="term" value="F:metal ion binding"/>
    <property type="evidence" value="ECO:0007669"/>
    <property type="project" value="UniProtKB-UniRule"/>
</dbReference>
<comment type="catalytic activity">
    <reaction evidence="1 5">
        <text>a ribonucleoside 5'-phosphate + H2O = a ribonucleoside + phosphate</text>
        <dbReference type="Rhea" id="RHEA:12484"/>
        <dbReference type="ChEBI" id="CHEBI:15377"/>
        <dbReference type="ChEBI" id="CHEBI:18254"/>
        <dbReference type="ChEBI" id="CHEBI:43474"/>
        <dbReference type="ChEBI" id="CHEBI:58043"/>
        <dbReference type="EC" id="3.1.3.5"/>
    </reaction>
</comment>
<evidence type="ECO:0000256" key="1">
    <source>
        <dbReference type="ARBA" id="ARBA00000815"/>
    </source>
</evidence>
<sequence>MSAATRPQILLTNDDGIQSPGLWAAAQALSALGYVYVTAPRDQVSGSGRSVPPTSDGRILSQRLQIGGQEWPVYAVGGTPAQVVMHGVMEIMPQPPDLVVSGINYGENPGLSVTVSGTVGAALEAASMGIPALAVSLELEDISTYLEHRDDVDFSTAAHFTALFAARVLREGLPPDVDLLKIDVPHNATPQTPWRLTRLARHRYFIPRIQRTGPWEEPAVISGGLDVTPDQVAPDSDVHTLMFDRLVSVTPLSLDMTSRVDLPALEQRWKQD</sequence>
<dbReference type="InterPro" id="IPR030048">
    <property type="entry name" value="SurE"/>
</dbReference>
<proteinExistence type="inferred from homology"/>
<feature type="binding site" evidence="5">
    <location>
        <position position="14"/>
    </location>
    <ligand>
        <name>a divalent metal cation</name>
        <dbReference type="ChEBI" id="CHEBI:60240"/>
    </ligand>
</feature>
<dbReference type="EMBL" id="DF967975">
    <property type="protein sequence ID" value="GAP19471.1"/>
    <property type="molecule type" value="Genomic_DNA"/>
</dbReference>
<keyword evidence="3 5" id="KW-0479">Metal-binding</keyword>
<dbReference type="GO" id="GO:0008253">
    <property type="term" value="F:5'-nucleotidase activity"/>
    <property type="evidence" value="ECO:0007669"/>
    <property type="project" value="UniProtKB-UniRule"/>
</dbReference>
<dbReference type="OrthoDB" id="9780815at2"/>
<feature type="binding site" evidence="5">
    <location>
        <position position="104"/>
    </location>
    <ligand>
        <name>a divalent metal cation</name>
        <dbReference type="ChEBI" id="CHEBI:60240"/>
    </ligand>
</feature>
<feature type="binding site" evidence="5">
    <location>
        <position position="15"/>
    </location>
    <ligand>
        <name>a divalent metal cation</name>
        <dbReference type="ChEBI" id="CHEBI:60240"/>
    </ligand>
</feature>
<dbReference type="SUPFAM" id="SSF64167">
    <property type="entry name" value="SurE-like"/>
    <property type="match status" value="1"/>
</dbReference>
<comment type="similarity">
    <text evidence="2 5">Belongs to the SurE nucleotidase family.</text>
</comment>
<evidence type="ECO:0000256" key="3">
    <source>
        <dbReference type="ARBA" id="ARBA00022723"/>
    </source>
</evidence>
<keyword evidence="9" id="KW-1185">Reference proteome</keyword>